<gene>
    <name evidence="1" type="ORF">GGR17_004051</name>
</gene>
<reference evidence="1" key="1">
    <citation type="submission" date="2020-08" db="EMBL/GenBank/DDBJ databases">
        <title>Genomic Encyclopedia of Type Strains, Phase IV (KMG-IV): sequencing the most valuable type-strain genomes for metagenomic binning, comparative biology and taxonomic classification.</title>
        <authorList>
            <person name="Goeker M."/>
        </authorList>
    </citation>
    <scope>NUCLEOTIDE SEQUENCE [LARGE SCALE GENOMIC DNA]</scope>
    <source>
        <strain evidence="1">DSM 105040</strain>
    </source>
</reference>
<evidence type="ECO:0000313" key="1">
    <source>
        <dbReference type="EMBL" id="MBB4024205.1"/>
    </source>
</evidence>
<dbReference type="EMBL" id="JACIEQ010000037">
    <property type="protein sequence ID" value="MBB4024205.1"/>
    <property type="molecule type" value="Genomic_DNA"/>
</dbReference>
<keyword evidence="2" id="KW-1185">Reference proteome</keyword>
<dbReference type="RefSeq" id="WP_054540360.1">
    <property type="nucleotide sequence ID" value="NZ_JACIEQ010000037.1"/>
</dbReference>
<dbReference type="AlphaFoldDB" id="A0A840CFV1"/>
<proteinExistence type="predicted"/>
<accession>A0A840CFV1</accession>
<protein>
    <submittedName>
        <fullName evidence="1">Uncharacterized protein</fullName>
    </submittedName>
</protein>
<evidence type="ECO:0000313" key="2">
    <source>
        <dbReference type="Proteomes" id="UP000585681"/>
    </source>
</evidence>
<sequence>MARVTQVYSIDEVARRIGESLDLIEIVSWNDDNIDYGEMIRVYNGTDESLVTFTERGIESLQELLADLRTWEGGIHQFLIGEQCDPDVIETIMEHEKNT</sequence>
<organism evidence="1 2">
    <name type="scientific">Actibacterium naphthalenivorans</name>
    <dbReference type="NCBI Taxonomy" id="1614693"/>
    <lineage>
        <taxon>Bacteria</taxon>
        <taxon>Pseudomonadati</taxon>
        <taxon>Pseudomonadota</taxon>
        <taxon>Alphaproteobacteria</taxon>
        <taxon>Rhodobacterales</taxon>
        <taxon>Roseobacteraceae</taxon>
        <taxon>Actibacterium</taxon>
    </lineage>
</organism>
<dbReference type="Proteomes" id="UP000585681">
    <property type="component" value="Unassembled WGS sequence"/>
</dbReference>
<name>A0A840CFV1_9RHOB</name>
<comment type="caution">
    <text evidence="1">The sequence shown here is derived from an EMBL/GenBank/DDBJ whole genome shotgun (WGS) entry which is preliminary data.</text>
</comment>